<sequence length="296" mass="31642">MAGMPPATIEVSDAVVHALIRAQRPDLSGRSLVRMANGWDNATFRLGDDLAVRVPRRAEAVPLILHEQQYLPSIANRNRTPVPVPVPVHAGSPTSDFPWPWSIVRWVPGAPAVEAGPADRAPAVDGLAAFLRSPNVPADAGVPVNPLRGVPLADRNAAVRERLGDRERYPQAAGLREVWAQACAVPVWDGPAMMLHGDLHPANILLAADGSLAGVIDFGDVGAGDPAVDLAVGWLMFDAGARQRFIGAFGFSVDRGTWMRARGWALVLSTAMLSNSDDNPRMFSVGEFGIRQVLAR</sequence>
<proteinExistence type="predicted"/>
<organism evidence="2">
    <name type="scientific">Arthrobacter sp. K5</name>
    <dbReference type="NCBI Taxonomy" id="2839623"/>
    <lineage>
        <taxon>Bacteria</taxon>
        <taxon>Bacillati</taxon>
        <taxon>Actinomycetota</taxon>
        <taxon>Actinomycetes</taxon>
        <taxon>Micrococcales</taxon>
        <taxon>Micrococcaceae</taxon>
        <taxon>Arthrobacter</taxon>
    </lineage>
</organism>
<feature type="domain" description="Aminoglycoside phosphotransferase" evidence="1">
    <location>
        <begin position="34"/>
        <end position="262"/>
    </location>
</feature>
<dbReference type="PANTHER" id="PTHR21310">
    <property type="entry name" value="AMINOGLYCOSIDE PHOSPHOTRANSFERASE-RELATED-RELATED"/>
    <property type="match status" value="1"/>
</dbReference>
<dbReference type="InterPro" id="IPR002575">
    <property type="entry name" value="Aminoglycoside_PTrfase"/>
</dbReference>
<accession>A0AAU8EXA6</accession>
<dbReference type="Gene3D" id="3.30.200.20">
    <property type="entry name" value="Phosphorylase Kinase, domain 1"/>
    <property type="match status" value="1"/>
</dbReference>
<reference evidence="2" key="1">
    <citation type="submission" date="2024-06" db="EMBL/GenBank/DDBJ databases">
        <title>Biodegradation of dimethachlon by Arthrobacter sp. K5: mechanistic insights and ecological implications.</title>
        <authorList>
            <person name="Hu S."/>
            <person name="Lu P."/>
        </authorList>
    </citation>
    <scope>NUCLEOTIDE SEQUENCE</scope>
    <source>
        <strain evidence="2">K5</strain>
    </source>
</reference>
<name>A0AAU8EXA6_9MICC</name>
<evidence type="ECO:0000313" key="2">
    <source>
        <dbReference type="EMBL" id="XCH13452.1"/>
    </source>
</evidence>
<dbReference type="SUPFAM" id="SSF56112">
    <property type="entry name" value="Protein kinase-like (PK-like)"/>
    <property type="match status" value="1"/>
</dbReference>
<dbReference type="EC" id="2.7.-.-" evidence="2"/>
<dbReference type="InterPro" id="IPR011009">
    <property type="entry name" value="Kinase-like_dom_sf"/>
</dbReference>
<dbReference type="Pfam" id="PF01636">
    <property type="entry name" value="APH"/>
    <property type="match status" value="1"/>
</dbReference>
<protein>
    <submittedName>
        <fullName evidence="2">Aminoglycoside phosphotransferase family protein</fullName>
        <ecNumber evidence="2">2.7.-.-</ecNumber>
    </submittedName>
</protein>
<dbReference type="AlphaFoldDB" id="A0AAU8EXA6"/>
<keyword evidence="2" id="KW-0808">Transferase</keyword>
<dbReference type="InterPro" id="IPR051678">
    <property type="entry name" value="AGP_Transferase"/>
</dbReference>
<dbReference type="EMBL" id="CP159279">
    <property type="protein sequence ID" value="XCH13452.1"/>
    <property type="molecule type" value="Genomic_DNA"/>
</dbReference>
<gene>
    <name evidence="2" type="ORF">ABRP34_10895</name>
</gene>
<dbReference type="GO" id="GO:0016740">
    <property type="term" value="F:transferase activity"/>
    <property type="evidence" value="ECO:0007669"/>
    <property type="project" value="UniProtKB-KW"/>
</dbReference>
<evidence type="ECO:0000259" key="1">
    <source>
        <dbReference type="Pfam" id="PF01636"/>
    </source>
</evidence>
<dbReference type="CDD" id="cd05155">
    <property type="entry name" value="APH_ChoK_like_1"/>
    <property type="match status" value="1"/>
</dbReference>
<dbReference type="Gene3D" id="3.90.1200.10">
    <property type="match status" value="1"/>
</dbReference>
<dbReference type="RefSeq" id="WP_353713238.1">
    <property type="nucleotide sequence ID" value="NZ_CP159279.1"/>
</dbReference>
<dbReference type="PANTHER" id="PTHR21310:SF42">
    <property type="entry name" value="BIFUNCTIONAL AAC_APH"/>
    <property type="match status" value="1"/>
</dbReference>